<dbReference type="KEGG" id="bmic:BMR1_03g01242"/>
<dbReference type="EMBL" id="LN871598">
    <property type="protein sequence ID" value="SJK86326.1"/>
    <property type="molecule type" value="Genomic_DNA"/>
</dbReference>
<dbReference type="Proteomes" id="UP000002899">
    <property type="component" value="Chromosome III"/>
</dbReference>
<dbReference type="RefSeq" id="XP_021338497.1">
    <property type="nucleotide sequence ID" value="XM_021481915.1"/>
</dbReference>
<dbReference type="VEuPathDB" id="PiroplasmaDB:BMR1_03g01242"/>
<dbReference type="AlphaFoldDB" id="A0A1R4ABF5"/>
<evidence type="ECO:0000256" key="1">
    <source>
        <dbReference type="SAM" id="SignalP"/>
    </source>
</evidence>
<keyword evidence="3" id="KW-1185">Reference proteome</keyword>
<reference evidence="2 3" key="3">
    <citation type="journal article" date="2016" name="Sci. Rep.">
        <title>Genome-wide diversity and gene expression profiling of Babesia microti isolates identify polymorphic genes that mediate host-pathogen interactions.</title>
        <authorList>
            <person name="Silva J.C."/>
            <person name="Cornillot E."/>
            <person name="McCracken C."/>
            <person name="Usmani-Brown S."/>
            <person name="Dwivedi A."/>
            <person name="Ifeonu O.O."/>
            <person name="Crabtree J."/>
            <person name="Gotia H.T."/>
            <person name="Virji A.Z."/>
            <person name="Reynes C."/>
            <person name="Colinge J."/>
            <person name="Kumar V."/>
            <person name="Lawres L."/>
            <person name="Pazzi J.E."/>
            <person name="Pablo J.V."/>
            <person name="Hung C."/>
            <person name="Brancato J."/>
            <person name="Kumari P."/>
            <person name="Orvis J."/>
            <person name="Tretina K."/>
            <person name="Chibucos M."/>
            <person name="Ott S."/>
            <person name="Sadzewicz L."/>
            <person name="Sengamalay N."/>
            <person name="Shetty A.C."/>
            <person name="Su Q."/>
            <person name="Tallon L."/>
            <person name="Fraser C.M."/>
            <person name="Frutos R."/>
            <person name="Molina D.M."/>
            <person name="Krause P.J."/>
            <person name="Ben Mamoun C."/>
        </authorList>
    </citation>
    <scope>NUCLEOTIDE SEQUENCE [LARGE SCALE GENOMIC DNA]</scope>
    <source>
        <strain evidence="2 3">RI</strain>
    </source>
</reference>
<proteinExistence type="predicted"/>
<reference evidence="2 3" key="1">
    <citation type="journal article" date="2012" name="Nucleic Acids Res.">
        <title>Sequencing of the smallest Apicomplexan genome from the human pathogen Babesia microti.</title>
        <authorList>
            <person name="Cornillot E."/>
            <person name="Hadj-Kaddour K."/>
            <person name="Dassouli A."/>
            <person name="Noel B."/>
            <person name="Ranwez V."/>
            <person name="Vacherie B."/>
            <person name="Augagneur Y."/>
            <person name="Bres V."/>
            <person name="Duclos A."/>
            <person name="Randazzo S."/>
            <person name="Carcy B."/>
            <person name="Debierre-Grockiego F."/>
            <person name="Delbecq S."/>
            <person name="Moubri-Menage K."/>
            <person name="Shams-Eldin H."/>
            <person name="Usmani-Brown S."/>
            <person name="Bringaud F."/>
            <person name="Wincker P."/>
            <person name="Vivares C.P."/>
            <person name="Schwarz R.T."/>
            <person name="Schetters T.P."/>
            <person name="Krause P.J."/>
            <person name="Gorenflot A."/>
            <person name="Berry V."/>
            <person name="Barbe V."/>
            <person name="Ben Mamoun C."/>
        </authorList>
    </citation>
    <scope>NUCLEOTIDE SEQUENCE [LARGE SCALE GENOMIC DNA]</scope>
    <source>
        <strain evidence="2 3">RI</strain>
    </source>
</reference>
<evidence type="ECO:0000313" key="2">
    <source>
        <dbReference type="EMBL" id="SJK86326.1"/>
    </source>
</evidence>
<accession>A0A1R4ABF5</accession>
<organism evidence="2 3">
    <name type="scientific">Babesia microti (strain RI)</name>
    <dbReference type="NCBI Taxonomy" id="1133968"/>
    <lineage>
        <taxon>Eukaryota</taxon>
        <taxon>Sar</taxon>
        <taxon>Alveolata</taxon>
        <taxon>Apicomplexa</taxon>
        <taxon>Aconoidasida</taxon>
        <taxon>Piroplasmida</taxon>
        <taxon>Babesiidae</taxon>
        <taxon>Babesia</taxon>
    </lineage>
</organism>
<evidence type="ECO:0000313" key="3">
    <source>
        <dbReference type="Proteomes" id="UP000002899"/>
    </source>
</evidence>
<keyword evidence="1" id="KW-0732">Signal</keyword>
<protein>
    <submittedName>
        <fullName evidence="2">Uncharacterized protein</fullName>
    </submittedName>
</protein>
<feature type="signal peptide" evidence="1">
    <location>
        <begin position="1"/>
        <end position="18"/>
    </location>
</feature>
<gene>
    <name evidence="2" type="ORF">BMR1_03g01242</name>
</gene>
<sequence>MNVLSISFAFTSIISAMALKPILETNRQPYTVINVAQESDPEQFESVKRNDFEKFKLNSLISASLQNVMESQNLLNAALE</sequence>
<name>A0A1R4ABF5_BABMR</name>
<dbReference type="GeneID" id="33043689"/>
<feature type="chain" id="PRO_5012548789" evidence="1">
    <location>
        <begin position="19"/>
        <end position="80"/>
    </location>
</feature>
<reference evidence="2 3" key="2">
    <citation type="journal article" date="2013" name="PLoS ONE">
        <title>Whole genome mapping and re-organization of the nuclear and mitochondrial genomes of Babesia microti isolates.</title>
        <authorList>
            <person name="Cornillot E."/>
            <person name="Dassouli A."/>
            <person name="Garg A."/>
            <person name="Pachikara N."/>
            <person name="Randazzo S."/>
            <person name="Depoix D."/>
            <person name="Carcy B."/>
            <person name="Delbecq S."/>
            <person name="Frutos R."/>
            <person name="Silva J.C."/>
            <person name="Sutton R."/>
            <person name="Krause P.J."/>
            <person name="Mamoun C.B."/>
        </authorList>
    </citation>
    <scope>NUCLEOTIDE SEQUENCE [LARGE SCALE GENOMIC DNA]</scope>
    <source>
        <strain evidence="2 3">RI</strain>
    </source>
</reference>